<name>A0AAE9THE3_PAEPO</name>
<evidence type="ECO:0000313" key="1">
    <source>
        <dbReference type="EMBL" id="UZP76165.1"/>
    </source>
</evidence>
<accession>A0AAE9THE3</accession>
<gene>
    <name evidence="1" type="ORF">MF626_06515</name>
</gene>
<dbReference type="EMBL" id="CP097770">
    <property type="protein sequence ID" value="UZP76165.1"/>
    <property type="molecule type" value="Genomic_DNA"/>
</dbReference>
<reference evidence="1" key="1">
    <citation type="submission" date="2022-11" db="EMBL/GenBank/DDBJ databases">
        <authorList>
            <person name="Vasilchenko N.G."/>
            <person name="Prazdnova E.V."/>
            <person name="Gorovtsov A.V."/>
            <person name="Chistyakov V.A."/>
            <person name="Pak M.L."/>
        </authorList>
    </citation>
    <scope>NUCLEOTIDE SEQUENCE</scope>
    <source>
        <strain evidence="1">R 4.5</strain>
    </source>
</reference>
<organism evidence="1">
    <name type="scientific">Paenibacillus polymyxa</name>
    <name type="common">Bacillus polymyxa</name>
    <dbReference type="NCBI Taxonomy" id="1406"/>
    <lineage>
        <taxon>Bacteria</taxon>
        <taxon>Bacillati</taxon>
        <taxon>Bacillota</taxon>
        <taxon>Bacilli</taxon>
        <taxon>Bacillales</taxon>
        <taxon>Paenibacillaceae</taxon>
        <taxon>Paenibacillus</taxon>
    </lineage>
</organism>
<proteinExistence type="predicted"/>
<dbReference type="AlphaFoldDB" id="A0AAE9THE3"/>
<protein>
    <submittedName>
        <fullName evidence="1">Uncharacterized protein</fullName>
    </submittedName>
</protein>
<sequence length="69" mass="7660">MDNQATCAQRQDTSNPVVTVSGLTKAYAGGKTVLQDVALTISPRMSGHRRGKRQWEKYTRSLYFDTGPI</sequence>